<evidence type="ECO:0000313" key="2">
    <source>
        <dbReference type="Proteomes" id="UP001239111"/>
    </source>
</evidence>
<sequence>MSILPSSQPYVIPTYLPGHCYIFPLFTATLRKSTPVAPISRALYSSMKQLKLLWNAREFEILFCQLYTPDISVRFYVDDIIIPSRNTLTWGMTTPYYNWFRLRASGEDLEHQDLVTLNDIECHYNNCKAVWYGLQEIEREVPRVYFALKPGYQVLRRASCSSIEACGLPRGHFEEEDEEPGWVFAHVPIRGSRAIQLPNLLAAAYYLKRDPLLQGYLLEDERGFYVDRSVFESTSFKLFRDCPFLSPFPEHRPIYCGYIISRVSSLIFGCGNFNLAKYRIPGVDLKITLPSAGNWLLNLYDFAGEPDRRRNYSDLVRHEILRQTPAPTLRESRTSTPINSYHNRASSPVPNSKLHESPRHMRVNSRNSRESSKSRSPHSRTVCDQLERALGNSLSAGRFLNETKDSGNGEPSASPLIRPAGESSSDTSLYSPISISYSTPSPTYSAY</sequence>
<accession>A0ACC2NLE2</accession>
<reference evidence="1" key="1">
    <citation type="submission" date="2023-04" db="EMBL/GenBank/DDBJ databases">
        <title>A chromosome-level genome assembly of the parasitoid wasp Eretmocerus hayati.</title>
        <authorList>
            <person name="Zhong Y."/>
            <person name="Liu S."/>
            <person name="Liu Y."/>
        </authorList>
    </citation>
    <scope>NUCLEOTIDE SEQUENCE</scope>
    <source>
        <strain evidence="1">ZJU_SS_LIU_2023</strain>
    </source>
</reference>
<name>A0ACC2NLE2_9HYME</name>
<evidence type="ECO:0000313" key="1">
    <source>
        <dbReference type="EMBL" id="KAJ8671134.1"/>
    </source>
</evidence>
<organism evidence="1 2">
    <name type="scientific">Eretmocerus hayati</name>
    <dbReference type="NCBI Taxonomy" id="131215"/>
    <lineage>
        <taxon>Eukaryota</taxon>
        <taxon>Metazoa</taxon>
        <taxon>Ecdysozoa</taxon>
        <taxon>Arthropoda</taxon>
        <taxon>Hexapoda</taxon>
        <taxon>Insecta</taxon>
        <taxon>Pterygota</taxon>
        <taxon>Neoptera</taxon>
        <taxon>Endopterygota</taxon>
        <taxon>Hymenoptera</taxon>
        <taxon>Apocrita</taxon>
        <taxon>Proctotrupomorpha</taxon>
        <taxon>Chalcidoidea</taxon>
        <taxon>Aphelinidae</taxon>
        <taxon>Aphelininae</taxon>
        <taxon>Eretmocerus</taxon>
    </lineage>
</organism>
<dbReference type="Proteomes" id="UP001239111">
    <property type="component" value="Chromosome 3"/>
</dbReference>
<dbReference type="EMBL" id="CM056743">
    <property type="protein sequence ID" value="KAJ8671134.1"/>
    <property type="molecule type" value="Genomic_DNA"/>
</dbReference>
<gene>
    <name evidence="1" type="ORF">QAD02_002393</name>
</gene>
<comment type="caution">
    <text evidence="1">The sequence shown here is derived from an EMBL/GenBank/DDBJ whole genome shotgun (WGS) entry which is preliminary data.</text>
</comment>
<keyword evidence="2" id="KW-1185">Reference proteome</keyword>
<protein>
    <submittedName>
        <fullName evidence="1">Uncharacterized protein</fullName>
    </submittedName>
</protein>
<proteinExistence type="predicted"/>